<protein>
    <recommendedName>
        <fullName evidence="4">DIRP domain-containing protein</fullName>
    </recommendedName>
</protein>
<dbReference type="PANTHER" id="PTHR21689:SF5">
    <property type="entry name" value="PROTEIN ALWAYS EARLY 1-RELATED"/>
    <property type="match status" value="1"/>
</dbReference>
<dbReference type="InterPro" id="IPR033471">
    <property type="entry name" value="DIRP"/>
</dbReference>
<dbReference type="GO" id="GO:0006357">
    <property type="term" value="P:regulation of transcription by RNA polymerase II"/>
    <property type="evidence" value="ECO:0007669"/>
    <property type="project" value="TreeGrafter"/>
</dbReference>
<dbReference type="SMART" id="SM01135">
    <property type="entry name" value="DIRP"/>
    <property type="match status" value="1"/>
</dbReference>
<dbReference type="AlphaFoldDB" id="A0A8S2AW52"/>
<evidence type="ECO:0000256" key="2">
    <source>
        <dbReference type="ARBA" id="ARBA00023242"/>
    </source>
</evidence>
<feature type="compositionally biased region" description="Basic residues" evidence="3">
    <location>
        <begin position="1"/>
        <end position="11"/>
    </location>
</feature>
<evidence type="ECO:0000313" key="5">
    <source>
        <dbReference type="EMBL" id="CAE6123916.1"/>
    </source>
</evidence>
<sequence>MAPSRKSKSVNKRFTNEASPDINGGSASKTKHRKKKLADKLGPQWTKGELARFYDAYRKNVGDWKKVAAAVRNNRSVEMVEALFSMNRAYLSLPEGTASVAGLIAMMTDHYSVMEGSESEVEDHDASEVLRKHLKRKRPQVQPNDFREEVIPPHSVASVEGCLSLLKQTQAYEKRRRATGKRTPRFLVAITHERDDRADSSPPNKRAKKQLDADDDASRRGGGSPYRRTELSDSTQTRLRKMLQAQEAQFKHPDGSMFENGVRTSRDRRHKKGAADRDGALLRDMEGLVTKKGKNVRIEEAEGNDSDDDDDGLGALKALAEMSASLAPAALMESELSPLWEEERIANNVDEKSNTLETVSTSHHREKAKEAGPEASLLLAISAPDKRKPKSVPEAVDGNVVSVEELGTSRRKRKPKFQVLDVEAPKESIQEKFLYTKESAEDDNLKTLVKARRSGQGPAKQLKTAKTSEESSLASDKKLTIPDAVVPATQVSALVPATLPQKPPNRRKMSLKKSLQERAKSLETTHDKLRSRKSLSEHELLKEKFSNCLSYPLVRRWCIYEWFYSAIDYPWFAKMEFTDYLNHVGLGHAPRLTRVEWSVIKSSLGRPRRLSERFLHDERDKLQQYRESVRKHYTELRGCATGVLHTDLARPLSVGNRVIAIHPKTREIRDGKILTVDHNKCNVLFDELGVELVMDIDCMPLNPLEYMPEGLRRQIDKCVAIGKEAQLNRHPISDASLLFSPSVLENVKFSMNPPAKQDDIREPVLHSKVLATNTTDQSIATNSKVRGPEIQWTLTPQHTSDAQEFSCHNSAFQEMEPEMIEIASESKSIAQAMVDAAMKAVSSGKNNEDSGNMVHQASSIGEHQPLYSSIVPGIKHQEHTNGSLDHHPSNTAEPMTNGFISQDGSGKNKTQMPSELITSCVASWLMMQMISQKQYPPEDVAQLMDTAVSDLQPRCPQNMPIYREIQTYMGLIKTQIMALVRT</sequence>
<dbReference type="EMBL" id="LR999456">
    <property type="protein sequence ID" value="CAE6123916.1"/>
    <property type="molecule type" value="Genomic_DNA"/>
</dbReference>
<evidence type="ECO:0000256" key="3">
    <source>
        <dbReference type="SAM" id="MobiDB-lite"/>
    </source>
</evidence>
<feature type="region of interest" description="Disordered" evidence="3">
    <location>
        <begin position="451"/>
        <end position="476"/>
    </location>
</feature>
<dbReference type="PANTHER" id="PTHR21689">
    <property type="entry name" value="LIN-9"/>
    <property type="match status" value="1"/>
</dbReference>
<feature type="domain" description="DIRP" evidence="4">
    <location>
        <begin position="563"/>
        <end position="664"/>
    </location>
</feature>
<dbReference type="GO" id="GO:0051726">
    <property type="term" value="P:regulation of cell cycle"/>
    <property type="evidence" value="ECO:0007669"/>
    <property type="project" value="TreeGrafter"/>
</dbReference>
<reference evidence="5" key="1">
    <citation type="submission" date="2021-01" db="EMBL/GenBank/DDBJ databases">
        <authorList>
            <person name="Bezrukov I."/>
        </authorList>
    </citation>
    <scope>NUCLEOTIDE SEQUENCE</scope>
</reference>
<evidence type="ECO:0000259" key="4">
    <source>
        <dbReference type="SMART" id="SM01135"/>
    </source>
</evidence>
<dbReference type="GO" id="GO:0003677">
    <property type="term" value="F:DNA binding"/>
    <property type="evidence" value="ECO:0007669"/>
    <property type="project" value="TreeGrafter"/>
</dbReference>
<feature type="compositionally biased region" description="Basic and acidic residues" evidence="3">
    <location>
        <begin position="209"/>
        <end position="219"/>
    </location>
</feature>
<feature type="region of interest" description="Disordered" evidence="3">
    <location>
        <begin position="172"/>
        <end position="276"/>
    </location>
</feature>
<dbReference type="Pfam" id="PF06584">
    <property type="entry name" value="DIRP"/>
    <property type="match status" value="1"/>
</dbReference>
<comment type="subcellular location">
    <subcellularLocation>
        <location evidence="1">Nucleus</location>
    </subcellularLocation>
</comment>
<dbReference type="InterPro" id="IPR010561">
    <property type="entry name" value="LIN-9/ALY1"/>
</dbReference>
<dbReference type="GO" id="GO:0006351">
    <property type="term" value="P:DNA-templated transcription"/>
    <property type="evidence" value="ECO:0007669"/>
    <property type="project" value="InterPro"/>
</dbReference>
<proteinExistence type="predicted"/>
<evidence type="ECO:0000313" key="6">
    <source>
        <dbReference type="Proteomes" id="UP000682877"/>
    </source>
</evidence>
<accession>A0A8S2AW52</accession>
<dbReference type="GO" id="GO:0017053">
    <property type="term" value="C:transcription repressor complex"/>
    <property type="evidence" value="ECO:0007669"/>
    <property type="project" value="InterPro"/>
</dbReference>
<feature type="region of interest" description="Disordered" evidence="3">
    <location>
        <begin position="1"/>
        <end position="41"/>
    </location>
</feature>
<keyword evidence="2" id="KW-0539">Nucleus</keyword>
<keyword evidence="6" id="KW-1185">Reference proteome</keyword>
<name>A0A8S2AW52_ARAAE</name>
<evidence type="ECO:0000256" key="1">
    <source>
        <dbReference type="ARBA" id="ARBA00004123"/>
    </source>
</evidence>
<gene>
    <name evidence="5" type="ORF">AARE701A_LOCUS16279</name>
</gene>
<feature type="compositionally biased region" description="Basic and acidic residues" evidence="3">
    <location>
        <begin position="514"/>
        <end position="529"/>
    </location>
</feature>
<feature type="compositionally biased region" description="Basic residues" evidence="3">
    <location>
        <begin position="174"/>
        <end position="184"/>
    </location>
</feature>
<feature type="region of interest" description="Disordered" evidence="3">
    <location>
        <begin position="498"/>
        <end position="529"/>
    </location>
</feature>
<organism evidence="5 6">
    <name type="scientific">Arabidopsis arenosa</name>
    <name type="common">Sand rock-cress</name>
    <name type="synonym">Cardaminopsis arenosa</name>
    <dbReference type="NCBI Taxonomy" id="38785"/>
    <lineage>
        <taxon>Eukaryota</taxon>
        <taxon>Viridiplantae</taxon>
        <taxon>Streptophyta</taxon>
        <taxon>Embryophyta</taxon>
        <taxon>Tracheophyta</taxon>
        <taxon>Spermatophyta</taxon>
        <taxon>Magnoliopsida</taxon>
        <taxon>eudicotyledons</taxon>
        <taxon>Gunneridae</taxon>
        <taxon>Pentapetalae</taxon>
        <taxon>rosids</taxon>
        <taxon>malvids</taxon>
        <taxon>Brassicales</taxon>
        <taxon>Brassicaceae</taxon>
        <taxon>Camelineae</taxon>
        <taxon>Arabidopsis</taxon>
    </lineage>
</organism>
<dbReference type="Proteomes" id="UP000682877">
    <property type="component" value="Chromosome 6"/>
</dbReference>
<dbReference type="GO" id="GO:0005654">
    <property type="term" value="C:nucleoplasm"/>
    <property type="evidence" value="ECO:0007669"/>
    <property type="project" value="TreeGrafter"/>
</dbReference>